<dbReference type="PIRSF" id="PIRSF031051">
    <property type="entry name" value="PyrdxlP_Pase_PHOSPHO2"/>
    <property type="match status" value="1"/>
</dbReference>
<dbReference type="Gene3D" id="3.40.50.1000">
    <property type="entry name" value="HAD superfamily/HAD-like"/>
    <property type="match status" value="1"/>
</dbReference>
<dbReference type="InterPro" id="IPR016965">
    <property type="entry name" value="Pase_PHOSPHO-typ"/>
</dbReference>
<dbReference type="GO" id="GO:0016791">
    <property type="term" value="F:phosphatase activity"/>
    <property type="evidence" value="ECO:0007669"/>
    <property type="project" value="InterPro"/>
</dbReference>
<dbReference type="EMBL" id="JADCNL010000012">
    <property type="protein sequence ID" value="KAG0458071.1"/>
    <property type="molecule type" value="Genomic_DNA"/>
</dbReference>
<dbReference type="NCBIfam" id="TIGR01489">
    <property type="entry name" value="DKMTPPase-SF"/>
    <property type="match status" value="1"/>
</dbReference>
<evidence type="ECO:0000256" key="6">
    <source>
        <dbReference type="PIRSR" id="PIRSR031051-2"/>
    </source>
</evidence>
<evidence type="ECO:0000256" key="5">
    <source>
        <dbReference type="PIRSR" id="PIRSR031051-1"/>
    </source>
</evidence>
<dbReference type="NCBIfam" id="TIGR01488">
    <property type="entry name" value="HAD-SF-IB"/>
    <property type="match status" value="1"/>
</dbReference>
<gene>
    <name evidence="8" type="ORF">HPP92_023228</name>
</gene>
<organism evidence="8 9">
    <name type="scientific">Vanilla planifolia</name>
    <name type="common">Vanilla</name>
    <dbReference type="NCBI Taxonomy" id="51239"/>
    <lineage>
        <taxon>Eukaryota</taxon>
        <taxon>Viridiplantae</taxon>
        <taxon>Streptophyta</taxon>
        <taxon>Embryophyta</taxon>
        <taxon>Tracheophyta</taxon>
        <taxon>Spermatophyta</taxon>
        <taxon>Magnoliopsida</taxon>
        <taxon>Liliopsida</taxon>
        <taxon>Asparagales</taxon>
        <taxon>Orchidaceae</taxon>
        <taxon>Vanilloideae</taxon>
        <taxon>Vanilleae</taxon>
        <taxon>Vanilla</taxon>
    </lineage>
</organism>
<feature type="active site" description="Nucleophile" evidence="5">
    <location>
        <position position="9"/>
    </location>
</feature>
<proteinExistence type="predicted"/>
<reference evidence="8 9" key="1">
    <citation type="journal article" date="2020" name="Nat. Food">
        <title>A phased Vanilla planifolia genome enables genetic improvement of flavour and production.</title>
        <authorList>
            <person name="Hasing T."/>
            <person name="Tang H."/>
            <person name="Brym M."/>
            <person name="Khazi F."/>
            <person name="Huang T."/>
            <person name="Chambers A.H."/>
        </authorList>
    </citation>
    <scope>NUCLEOTIDE SEQUENCE [LARGE SCALE GENOMIC DNA]</scope>
    <source>
        <tissue evidence="8">Leaf</tissue>
    </source>
</reference>
<feature type="binding site" evidence="7">
    <location>
        <position position="177"/>
    </location>
    <ligand>
        <name>Mg(2+)</name>
        <dbReference type="ChEBI" id="CHEBI:18420"/>
    </ligand>
</feature>
<sequence length="275" mass="30613">MAGSVVIFDFDKTLIDCDSDNWVVDELGLTDLFDSLLPTMPWNTLMDRLMKELHTQGKTVDDIADVLKRAPLDTRTISAVRSAHAAGCDLRVVSDANLFFIETILKHHGLIGCFTEINTNPSYVDEEGRLKIFPYHDFSKSSHGCLFCPPNMCKSKIVERIQASAQATGKRIIYLGDGKGDYCPSLRLDHGDFMMPRKGYPCWELIVNQPGLVKAEVHEWSNWEEQERILLLLIRRPSVAGNAAAVALLSVDCKLEVLPAAVAHEAVLHSLPVPQ</sequence>
<feature type="binding site" evidence="6">
    <location>
        <position position="20"/>
    </location>
    <ligand>
        <name>substrate</name>
    </ligand>
</feature>
<dbReference type="SUPFAM" id="SSF56784">
    <property type="entry name" value="HAD-like"/>
    <property type="match status" value="1"/>
</dbReference>
<keyword evidence="4 7" id="KW-0460">Magnesium</keyword>
<dbReference type="Proteomes" id="UP000636800">
    <property type="component" value="Chromosome 12"/>
</dbReference>
<dbReference type="Pfam" id="PF06888">
    <property type="entry name" value="Put_Phosphatase"/>
    <property type="match status" value="1"/>
</dbReference>
<dbReference type="InterPro" id="IPR023214">
    <property type="entry name" value="HAD_sf"/>
</dbReference>
<dbReference type="InterPro" id="IPR036412">
    <property type="entry name" value="HAD-like_sf"/>
</dbReference>
<feature type="binding site" evidence="7">
    <location>
        <position position="9"/>
    </location>
    <ligand>
        <name>Mg(2+)</name>
        <dbReference type="ChEBI" id="CHEBI:18420"/>
    </ligand>
</feature>
<dbReference type="InterPro" id="IPR006384">
    <property type="entry name" value="HAD_hydro_PyrdxlP_Pase-like"/>
</dbReference>
<protein>
    <submittedName>
        <fullName evidence="8">Uncharacterized protein</fullName>
    </submittedName>
</protein>
<feature type="active site" description="Proton donor" evidence="5">
    <location>
        <position position="11"/>
    </location>
</feature>
<evidence type="ECO:0000256" key="4">
    <source>
        <dbReference type="ARBA" id="ARBA00022842"/>
    </source>
</evidence>
<feature type="binding site" evidence="6">
    <location>
        <position position="95"/>
    </location>
    <ligand>
        <name>substrate</name>
    </ligand>
</feature>
<accession>A0A835PTE9</accession>
<keyword evidence="9" id="KW-1185">Reference proteome</keyword>
<dbReference type="PANTHER" id="PTHR20889">
    <property type="entry name" value="PHOSPHATASE, ORPHAN 1, 2"/>
    <property type="match status" value="1"/>
</dbReference>
<evidence type="ECO:0000256" key="2">
    <source>
        <dbReference type="ARBA" id="ARBA00022723"/>
    </source>
</evidence>
<dbReference type="PANTHER" id="PTHR20889:SF12">
    <property type="entry name" value="LP01149P"/>
    <property type="match status" value="1"/>
</dbReference>
<evidence type="ECO:0000256" key="7">
    <source>
        <dbReference type="PIRSR" id="PIRSR031051-3"/>
    </source>
</evidence>
<name>A0A835PTE9_VANPL</name>
<evidence type="ECO:0000256" key="1">
    <source>
        <dbReference type="ARBA" id="ARBA00001946"/>
    </source>
</evidence>
<evidence type="ECO:0000256" key="3">
    <source>
        <dbReference type="ARBA" id="ARBA00022801"/>
    </source>
</evidence>
<dbReference type="AlphaFoldDB" id="A0A835PTE9"/>
<dbReference type="GO" id="GO:0046872">
    <property type="term" value="F:metal ion binding"/>
    <property type="evidence" value="ECO:0007669"/>
    <property type="project" value="UniProtKB-KW"/>
</dbReference>
<keyword evidence="3" id="KW-0378">Hydrolase</keyword>
<comment type="caution">
    <text evidence="8">The sequence shown here is derived from an EMBL/GenBank/DDBJ whole genome shotgun (WGS) entry which is preliminary data.</text>
</comment>
<evidence type="ECO:0000313" key="9">
    <source>
        <dbReference type="Proteomes" id="UP000636800"/>
    </source>
</evidence>
<comment type="cofactor">
    <cofactor evidence="1 7">
        <name>Mg(2+)</name>
        <dbReference type="ChEBI" id="CHEBI:18420"/>
    </cofactor>
</comment>
<keyword evidence="2 7" id="KW-0479">Metal-binding</keyword>
<evidence type="ECO:0000313" key="8">
    <source>
        <dbReference type="EMBL" id="KAG0458071.1"/>
    </source>
</evidence>
<feature type="binding site" evidence="7">
    <location>
        <position position="11"/>
    </location>
    <ligand>
        <name>Mg(2+)</name>
        <dbReference type="ChEBI" id="CHEBI:18420"/>
    </ligand>
</feature>